<evidence type="ECO:0000313" key="2">
    <source>
        <dbReference type="EMBL" id="MSS17801.1"/>
    </source>
</evidence>
<dbReference type="AlphaFoldDB" id="A0A6L5XC31"/>
<reference evidence="2 3" key="1">
    <citation type="submission" date="2019-08" db="EMBL/GenBank/DDBJ databases">
        <title>In-depth cultivation of the pig gut microbiome towards novel bacterial diversity and tailored functional studies.</title>
        <authorList>
            <person name="Wylensek D."/>
            <person name="Hitch T.C.A."/>
            <person name="Clavel T."/>
        </authorList>
    </citation>
    <scope>NUCLEOTIDE SEQUENCE [LARGE SCALE GENOMIC DNA]</scope>
    <source>
        <strain evidence="2 3">Oil-RF-744-WCA-WT-10</strain>
    </source>
</reference>
<evidence type="ECO:0000256" key="1">
    <source>
        <dbReference type="SAM" id="SignalP"/>
    </source>
</evidence>
<feature type="chain" id="PRO_5026906219" evidence="1">
    <location>
        <begin position="26"/>
        <end position="289"/>
    </location>
</feature>
<dbReference type="Proteomes" id="UP000483362">
    <property type="component" value="Unassembled WGS sequence"/>
</dbReference>
<keyword evidence="1" id="KW-0732">Signal</keyword>
<accession>A0A6L5XC31</accession>
<evidence type="ECO:0000313" key="3">
    <source>
        <dbReference type="Proteomes" id="UP000483362"/>
    </source>
</evidence>
<dbReference type="NCBIfam" id="TIGR01200">
    <property type="entry name" value="GLPGLI"/>
    <property type="match status" value="1"/>
</dbReference>
<name>A0A6L5XC31_9BACT</name>
<gene>
    <name evidence="2" type="ORF">FYJ29_08550</name>
</gene>
<proteinExistence type="predicted"/>
<dbReference type="InterPro" id="IPR005901">
    <property type="entry name" value="GLPGLI"/>
</dbReference>
<dbReference type="EMBL" id="VULT01000012">
    <property type="protein sequence ID" value="MSS17801.1"/>
    <property type="molecule type" value="Genomic_DNA"/>
</dbReference>
<feature type="signal peptide" evidence="1">
    <location>
        <begin position="1"/>
        <end position="25"/>
    </location>
</feature>
<organism evidence="2 3">
    <name type="scientific">Sodaliphilus pleomorphus</name>
    <dbReference type="NCBI Taxonomy" id="2606626"/>
    <lineage>
        <taxon>Bacteria</taxon>
        <taxon>Pseudomonadati</taxon>
        <taxon>Bacteroidota</taxon>
        <taxon>Bacteroidia</taxon>
        <taxon>Bacteroidales</taxon>
        <taxon>Muribaculaceae</taxon>
        <taxon>Sodaliphilus</taxon>
    </lineage>
</organism>
<protein>
    <submittedName>
        <fullName evidence="2">GLPGLI family protein</fullName>
    </submittedName>
</protein>
<keyword evidence="3" id="KW-1185">Reference proteome</keyword>
<sequence length="289" mass="32835">MTKNLLLAYSLAVIIALLGTETSKAQSLSGSDMPPLKPIEKTVFDTAYTEIYYEYSFRKDSMKSKWTYGQTILLVGKKCLGFMDYYQWQFDKANDSLYYAKQSPMSLITNGSGLIQNAVYKYPLVIDKGTGRAIVQVQNINNYEYTEQMPVINWNLTDGDTLISNVPCKKAFCVYGGRKWNAWYAPTFHLKAGPYLFSGLPGLIFDIKDAKNNYHFTLNGLENLTIGTAIYLHADVKIIKTTRQNALRAVENEQRDIIKAFEMASPGIRFSEDMQKGIHSRPYNPIEIE</sequence>
<dbReference type="RefSeq" id="WP_154326477.1">
    <property type="nucleotide sequence ID" value="NZ_CP045696.1"/>
</dbReference>
<comment type="caution">
    <text evidence="2">The sequence shown here is derived from an EMBL/GenBank/DDBJ whole genome shotgun (WGS) entry which is preliminary data.</text>
</comment>